<dbReference type="SUPFAM" id="SSF69065">
    <property type="entry name" value="RNase III domain-like"/>
    <property type="match status" value="1"/>
</dbReference>
<dbReference type="GeneID" id="29004011"/>
<proteinExistence type="predicted"/>
<evidence type="ECO:0000313" key="2">
    <source>
        <dbReference type="EMBL" id="OAD75931.1"/>
    </source>
</evidence>
<dbReference type="Proteomes" id="UP000077315">
    <property type="component" value="Unassembled WGS sequence"/>
</dbReference>
<name>A0A163AUP3_PHYB8</name>
<dbReference type="PANTHER" id="PTHR28160:SF1">
    <property type="entry name" value="LARGE RIBOSOMAL SUBUNIT PROTEIN ML57"/>
    <property type="match status" value="1"/>
</dbReference>
<dbReference type="PANTHER" id="PTHR28160">
    <property type="entry name" value="54S RIBOSOMAL PROTEIN L15, MITOCHONDRIAL"/>
    <property type="match status" value="1"/>
</dbReference>
<dbReference type="VEuPathDB" id="FungiDB:PHYBLDRAFT_75914"/>
<dbReference type="STRING" id="763407.A0A163AUP3"/>
<dbReference type="InterPro" id="IPR036389">
    <property type="entry name" value="RNase_III_sf"/>
</dbReference>
<accession>A0A163AUP3</accession>
<dbReference type="CDD" id="cd00593">
    <property type="entry name" value="RIBOc"/>
    <property type="match status" value="1"/>
</dbReference>
<dbReference type="GO" id="GO:0005762">
    <property type="term" value="C:mitochondrial large ribosomal subunit"/>
    <property type="evidence" value="ECO:0007669"/>
    <property type="project" value="InterPro"/>
</dbReference>
<dbReference type="InterPro" id="IPR000999">
    <property type="entry name" value="RNase_III_dom"/>
</dbReference>
<dbReference type="GO" id="GO:0003735">
    <property type="term" value="F:structural constituent of ribosome"/>
    <property type="evidence" value="ECO:0007669"/>
    <property type="project" value="InterPro"/>
</dbReference>
<dbReference type="Pfam" id="PF14622">
    <property type="entry name" value="Ribonucleas_3_3"/>
    <property type="match status" value="1"/>
</dbReference>
<dbReference type="PROSITE" id="PS50142">
    <property type="entry name" value="RNASE_3_2"/>
    <property type="match status" value="1"/>
</dbReference>
<feature type="domain" description="RNase III" evidence="1">
    <location>
        <begin position="41"/>
        <end position="160"/>
    </location>
</feature>
<dbReference type="AlphaFoldDB" id="A0A163AUP3"/>
<dbReference type="OrthoDB" id="67027at2759"/>
<dbReference type="GO" id="GO:0004525">
    <property type="term" value="F:ribonuclease III activity"/>
    <property type="evidence" value="ECO:0007669"/>
    <property type="project" value="InterPro"/>
</dbReference>
<protein>
    <recommendedName>
        <fullName evidence="1">RNase III domain-containing protein</fullName>
    </recommendedName>
</protein>
<dbReference type="InterPro" id="IPR040030">
    <property type="entry name" value="Ribosomal_mL57"/>
</dbReference>
<keyword evidence="3" id="KW-1185">Reference proteome</keyword>
<evidence type="ECO:0000313" key="3">
    <source>
        <dbReference type="Proteomes" id="UP000077315"/>
    </source>
</evidence>
<evidence type="ECO:0000259" key="1">
    <source>
        <dbReference type="PROSITE" id="PS50142"/>
    </source>
</evidence>
<dbReference type="EMBL" id="KV440976">
    <property type="protein sequence ID" value="OAD75931.1"/>
    <property type="molecule type" value="Genomic_DNA"/>
</dbReference>
<dbReference type="GO" id="GO:0006396">
    <property type="term" value="P:RNA processing"/>
    <property type="evidence" value="ECO:0007669"/>
    <property type="project" value="InterPro"/>
</dbReference>
<gene>
    <name evidence="2" type="ORF">PHYBLDRAFT_75914</name>
</gene>
<dbReference type="GO" id="GO:0032543">
    <property type="term" value="P:mitochondrial translation"/>
    <property type="evidence" value="ECO:0007669"/>
    <property type="project" value="InterPro"/>
</dbReference>
<organism evidence="2 3">
    <name type="scientific">Phycomyces blakesleeanus (strain ATCC 8743b / DSM 1359 / FGSC 10004 / NBRC 33097 / NRRL 1555)</name>
    <dbReference type="NCBI Taxonomy" id="763407"/>
    <lineage>
        <taxon>Eukaryota</taxon>
        <taxon>Fungi</taxon>
        <taxon>Fungi incertae sedis</taxon>
        <taxon>Mucoromycota</taxon>
        <taxon>Mucoromycotina</taxon>
        <taxon>Mucoromycetes</taxon>
        <taxon>Mucorales</taxon>
        <taxon>Phycomycetaceae</taxon>
        <taxon>Phycomyces</taxon>
    </lineage>
</organism>
<dbReference type="RefSeq" id="XP_018293971.1">
    <property type="nucleotide sequence ID" value="XM_018443105.1"/>
</dbReference>
<sequence>MLRIISQKSLVNAQSVSFTHARMMLHTSPVLGVEHQSTLSSEEISKKLGIDFQTTNIIQQALTHKSFKHGRVPTNERLLLLGRRTIEFMVTEAAVESGSKNVEDIRSFVERYSSPEALSARFDALDISAGLQTDLKNAVPHTVKAHAMKAVVGAIYHDKGSEVTREFLKKHLLV</sequence>
<dbReference type="InParanoid" id="A0A163AUP3"/>
<reference evidence="3" key="1">
    <citation type="submission" date="2015-06" db="EMBL/GenBank/DDBJ databases">
        <title>Expansion of signal transduction pathways in fungi by whole-genome duplication.</title>
        <authorList>
            <consortium name="DOE Joint Genome Institute"/>
            <person name="Corrochano L.M."/>
            <person name="Kuo A."/>
            <person name="Marcet-Houben M."/>
            <person name="Polaino S."/>
            <person name="Salamov A."/>
            <person name="Villalobos J.M."/>
            <person name="Alvarez M.I."/>
            <person name="Avalos J."/>
            <person name="Benito E.P."/>
            <person name="Benoit I."/>
            <person name="Burger G."/>
            <person name="Camino L.P."/>
            <person name="Canovas D."/>
            <person name="Cerda-Olmedo E."/>
            <person name="Cheng J.-F."/>
            <person name="Dominguez A."/>
            <person name="Elias M."/>
            <person name="Eslava A.P."/>
            <person name="Glaser F."/>
            <person name="Grimwood J."/>
            <person name="Gutierrez G."/>
            <person name="Heitman J."/>
            <person name="Henrissat B."/>
            <person name="Iturriaga E.A."/>
            <person name="Lang B.F."/>
            <person name="Lavin J.L."/>
            <person name="Lee S."/>
            <person name="Li W."/>
            <person name="Lindquist E."/>
            <person name="Lopez-Garcia S."/>
            <person name="Luque E.M."/>
            <person name="Marcos A.T."/>
            <person name="Martin J."/>
            <person name="McCluskey K."/>
            <person name="Medina H.R."/>
            <person name="Miralles-Duran A."/>
            <person name="Miyazaki A."/>
            <person name="Munoz-Torres E."/>
            <person name="Oguiza J.A."/>
            <person name="Ohm R."/>
            <person name="Olmedo M."/>
            <person name="Orejas M."/>
            <person name="Ortiz-Castellanos L."/>
            <person name="Pisabarro A.G."/>
            <person name="Rodriguez-Romero J."/>
            <person name="Ruiz-Herrera J."/>
            <person name="Ruiz-Vazquez R."/>
            <person name="Sanz C."/>
            <person name="Schackwitz W."/>
            <person name="Schmutz J."/>
            <person name="Shahriari M."/>
            <person name="Shelest E."/>
            <person name="Silva-Franco F."/>
            <person name="Soanes D."/>
            <person name="Syed K."/>
            <person name="Tagua V.G."/>
            <person name="Talbot N.J."/>
            <person name="Thon M."/>
            <person name="De vries R.P."/>
            <person name="Wiebenga A."/>
            <person name="Yadav J.S."/>
            <person name="Braun E.L."/>
            <person name="Baker S."/>
            <person name="Garre V."/>
            <person name="Horwitz B."/>
            <person name="Torres-Martinez S."/>
            <person name="Idnurm A."/>
            <person name="Herrera-Estrella A."/>
            <person name="Gabaldon T."/>
            <person name="Grigoriev I.V."/>
        </authorList>
    </citation>
    <scope>NUCLEOTIDE SEQUENCE [LARGE SCALE GENOMIC DNA]</scope>
    <source>
        <strain evidence="3">NRRL 1555(-)</strain>
    </source>
</reference>
<dbReference type="Gene3D" id="1.10.1520.10">
    <property type="entry name" value="Ribonuclease III domain"/>
    <property type="match status" value="1"/>
</dbReference>